<sequence length="212" mass="22314">MVTTTQRVILTHGLWMNRLSMQAMAARLRHAGFAPEIFGYATVVGGPDSAIPRLVKRLERGPAHVLAHSLGGLVVLSALQRHPELPVPRVVCLGSPLCGSAAAGGMAGRVWTAASLGRSADLLRRGCEPWAGPAEIGMIAGRSPYGLGRFVGRIHGENDGTVSVAETRLRGLADHVVLETSHSGLLFSAEVARLAVSFFQNGRFDGPGPANL</sequence>
<reference evidence="1 2" key="1">
    <citation type="submission" date="2020-11" db="EMBL/GenBank/DDBJ databases">
        <title>Draft Genome Sequence and Secondary Metabolite Biosynthetic Potential of the Lysobacter niastensis Type strain DSM 18481.</title>
        <authorList>
            <person name="Turrini P."/>
            <person name="Artuso I."/>
            <person name="Tescari M."/>
            <person name="Lugli G.A."/>
            <person name="Frangipani E."/>
            <person name="Ventura M."/>
            <person name="Visca P."/>
        </authorList>
    </citation>
    <scope>NUCLEOTIDE SEQUENCE [LARGE SCALE GENOMIC DNA]</scope>
    <source>
        <strain evidence="1 2">DSM 18481</strain>
    </source>
</reference>
<dbReference type="RefSeq" id="WP_194932274.1">
    <property type="nucleotide sequence ID" value="NZ_JADLZT010000010.1"/>
</dbReference>
<name>A0ABS0BF03_9GAMM</name>
<keyword evidence="2" id="KW-1185">Reference proteome</keyword>
<gene>
    <name evidence="1" type="ORF">IU514_16735</name>
</gene>
<dbReference type="GO" id="GO:0016787">
    <property type="term" value="F:hydrolase activity"/>
    <property type="evidence" value="ECO:0007669"/>
    <property type="project" value="UniProtKB-KW"/>
</dbReference>
<dbReference type="Gene3D" id="3.40.50.1820">
    <property type="entry name" value="alpha/beta hydrolase"/>
    <property type="match status" value="1"/>
</dbReference>
<dbReference type="SUPFAM" id="SSF53474">
    <property type="entry name" value="alpha/beta-Hydrolases"/>
    <property type="match status" value="1"/>
</dbReference>
<dbReference type="InterPro" id="IPR029058">
    <property type="entry name" value="AB_hydrolase_fold"/>
</dbReference>
<dbReference type="PANTHER" id="PTHR37946:SF1">
    <property type="entry name" value="SLL1969 PROTEIN"/>
    <property type="match status" value="1"/>
</dbReference>
<comment type="caution">
    <text evidence="1">The sequence shown here is derived from an EMBL/GenBank/DDBJ whole genome shotgun (WGS) entry which is preliminary data.</text>
</comment>
<proteinExistence type="predicted"/>
<dbReference type="Proteomes" id="UP001429984">
    <property type="component" value="Unassembled WGS sequence"/>
</dbReference>
<organism evidence="1 2">
    <name type="scientific">Lysobacter niastensis</name>
    <dbReference type="NCBI Taxonomy" id="380629"/>
    <lineage>
        <taxon>Bacteria</taxon>
        <taxon>Pseudomonadati</taxon>
        <taxon>Pseudomonadota</taxon>
        <taxon>Gammaproteobacteria</taxon>
        <taxon>Lysobacterales</taxon>
        <taxon>Lysobacteraceae</taxon>
        <taxon>Lysobacter</taxon>
    </lineage>
</organism>
<evidence type="ECO:0000313" key="2">
    <source>
        <dbReference type="Proteomes" id="UP001429984"/>
    </source>
</evidence>
<dbReference type="PANTHER" id="PTHR37946">
    <property type="entry name" value="SLL1969 PROTEIN"/>
    <property type="match status" value="1"/>
</dbReference>
<keyword evidence="1" id="KW-0378">Hydrolase</keyword>
<protein>
    <submittedName>
        <fullName evidence="1">Alpha/beta hydrolase</fullName>
    </submittedName>
</protein>
<dbReference type="EMBL" id="JADLZT010000010">
    <property type="protein sequence ID" value="MBF6025680.1"/>
    <property type="molecule type" value="Genomic_DNA"/>
</dbReference>
<evidence type="ECO:0000313" key="1">
    <source>
        <dbReference type="EMBL" id="MBF6025680.1"/>
    </source>
</evidence>
<accession>A0ABS0BF03</accession>